<dbReference type="Proteomes" id="UP000007590">
    <property type="component" value="Chromosome"/>
</dbReference>
<feature type="domain" description="Transposase IS200-like" evidence="1">
    <location>
        <begin position="5"/>
        <end position="119"/>
    </location>
</feature>
<organism evidence="2 3">
    <name type="scientific">Solitalea canadensis (strain ATCC 29591 / DSM 3403 / JCM 21819 / LMG 8368 / NBRC 15130 / NCIMB 12057 / USAM 9D)</name>
    <name type="common">Flexibacter canadensis</name>
    <dbReference type="NCBI Taxonomy" id="929556"/>
    <lineage>
        <taxon>Bacteria</taxon>
        <taxon>Pseudomonadati</taxon>
        <taxon>Bacteroidota</taxon>
        <taxon>Sphingobacteriia</taxon>
        <taxon>Sphingobacteriales</taxon>
        <taxon>Sphingobacteriaceae</taxon>
        <taxon>Solitalea</taxon>
    </lineage>
</organism>
<dbReference type="eggNOG" id="COG1943">
    <property type="taxonomic scope" value="Bacteria"/>
</dbReference>
<keyword evidence="3" id="KW-1185">Reference proteome</keyword>
<dbReference type="KEGG" id="scn:Solca_4413"/>
<dbReference type="SMART" id="SM01321">
    <property type="entry name" value="Y1_Tnp"/>
    <property type="match status" value="1"/>
</dbReference>
<dbReference type="Gene3D" id="3.30.70.1290">
    <property type="entry name" value="Transposase IS200-like"/>
    <property type="match status" value="1"/>
</dbReference>
<name>H8KN70_SOLCM</name>
<reference evidence="2" key="1">
    <citation type="submission" date="2012-02" db="EMBL/GenBank/DDBJ databases">
        <title>The complete genome of Solitalea canadensis DSM 3403.</title>
        <authorList>
            <consortium name="US DOE Joint Genome Institute (JGI-PGF)"/>
            <person name="Lucas S."/>
            <person name="Copeland A."/>
            <person name="Lapidus A."/>
            <person name="Glavina del Rio T."/>
            <person name="Dalin E."/>
            <person name="Tice H."/>
            <person name="Bruce D."/>
            <person name="Goodwin L."/>
            <person name="Pitluck S."/>
            <person name="Peters L."/>
            <person name="Ovchinnikova G."/>
            <person name="Lu M."/>
            <person name="Kyrpides N."/>
            <person name="Mavromatis K."/>
            <person name="Ivanova N."/>
            <person name="Brettin T."/>
            <person name="Detter J.C."/>
            <person name="Han C."/>
            <person name="Larimer F."/>
            <person name="Land M."/>
            <person name="Hauser L."/>
            <person name="Markowitz V."/>
            <person name="Cheng J.-F."/>
            <person name="Hugenholtz P."/>
            <person name="Woyke T."/>
            <person name="Wu D."/>
            <person name="Spring S."/>
            <person name="Schroeder M."/>
            <person name="Kopitz M."/>
            <person name="Brambilla E."/>
            <person name="Klenk H.-P."/>
            <person name="Eisen J.A."/>
        </authorList>
    </citation>
    <scope>NUCLEOTIDE SEQUENCE</scope>
    <source>
        <strain evidence="2">DSM 3403</strain>
    </source>
</reference>
<dbReference type="STRING" id="929556.Solca_4413"/>
<dbReference type="SUPFAM" id="SSF143422">
    <property type="entry name" value="Transposase IS200-like"/>
    <property type="match status" value="1"/>
</dbReference>
<dbReference type="OrthoDB" id="9797997at2"/>
<accession>H8KN70</accession>
<dbReference type="NCBIfam" id="NF033573">
    <property type="entry name" value="transpos_IS200"/>
    <property type="match status" value="1"/>
</dbReference>
<dbReference type="PANTHER" id="PTHR33360:SF2">
    <property type="entry name" value="TRANSPOSASE FOR INSERTION SEQUENCE ELEMENT IS200"/>
    <property type="match status" value="1"/>
</dbReference>
<gene>
    <name evidence="2" type="ordered locus">Solca_4413</name>
</gene>
<dbReference type="PANTHER" id="PTHR33360">
    <property type="entry name" value="TRANSPOSASE FOR INSERTION SEQUENCE ELEMENT IS200"/>
    <property type="match status" value="1"/>
</dbReference>
<dbReference type="EMBL" id="CP003349">
    <property type="protein sequence ID" value="AFD09403.1"/>
    <property type="molecule type" value="Genomic_DNA"/>
</dbReference>
<dbReference type="GO" id="GO:0006313">
    <property type="term" value="P:DNA transposition"/>
    <property type="evidence" value="ECO:0007669"/>
    <property type="project" value="InterPro"/>
</dbReference>
<dbReference type="AlphaFoldDB" id="H8KN70"/>
<dbReference type="InterPro" id="IPR002686">
    <property type="entry name" value="Transposase_17"/>
</dbReference>
<evidence type="ECO:0000313" key="3">
    <source>
        <dbReference type="Proteomes" id="UP000007590"/>
    </source>
</evidence>
<dbReference type="RefSeq" id="WP_014682625.1">
    <property type="nucleotide sequence ID" value="NC_017770.1"/>
</dbReference>
<dbReference type="Pfam" id="PF01797">
    <property type="entry name" value="Y1_Tnp"/>
    <property type="match status" value="1"/>
</dbReference>
<sequence>MANTFSQLFVHVIFTVKGRANLIHESFREKVEKYIAGIVSNKKQKLYAIYCMPDHVHILISISPSATISDLVRDIKSASSSFISLNKWVVGKFSWQEGFGAFSYSKSQVDKVVNYIIKQPEHHKHQSFKDEYLELLRRFDVSYNEEYLFDWVES</sequence>
<protein>
    <submittedName>
        <fullName evidence="2">Transposase</fullName>
    </submittedName>
</protein>
<dbReference type="GO" id="GO:0003677">
    <property type="term" value="F:DNA binding"/>
    <property type="evidence" value="ECO:0007669"/>
    <property type="project" value="InterPro"/>
</dbReference>
<proteinExistence type="predicted"/>
<dbReference type="HOGENOM" id="CLU_101320_1_0_10"/>
<dbReference type="GO" id="GO:0004803">
    <property type="term" value="F:transposase activity"/>
    <property type="evidence" value="ECO:0007669"/>
    <property type="project" value="InterPro"/>
</dbReference>
<evidence type="ECO:0000259" key="1">
    <source>
        <dbReference type="SMART" id="SM01321"/>
    </source>
</evidence>
<evidence type="ECO:0000313" key="2">
    <source>
        <dbReference type="EMBL" id="AFD09403.1"/>
    </source>
</evidence>
<dbReference type="InterPro" id="IPR036515">
    <property type="entry name" value="Transposase_17_sf"/>
</dbReference>